<feature type="non-terminal residue" evidence="1">
    <location>
        <position position="103"/>
    </location>
</feature>
<reference evidence="1 2" key="1">
    <citation type="submission" date="2019-05" db="EMBL/GenBank/DDBJ databases">
        <title>Emergence of the Ug99 lineage of the wheat stem rust pathogen through somatic hybridization.</title>
        <authorList>
            <person name="Li F."/>
            <person name="Upadhyaya N.M."/>
            <person name="Sperschneider J."/>
            <person name="Matny O."/>
            <person name="Nguyen-Phuc H."/>
            <person name="Mago R."/>
            <person name="Raley C."/>
            <person name="Miller M.E."/>
            <person name="Silverstein K.A.T."/>
            <person name="Henningsen E."/>
            <person name="Hirsch C.D."/>
            <person name="Visser B."/>
            <person name="Pretorius Z.A."/>
            <person name="Steffenson B.J."/>
            <person name="Schwessinger B."/>
            <person name="Dodds P.N."/>
            <person name="Figueroa M."/>
        </authorList>
    </citation>
    <scope>NUCLEOTIDE SEQUENCE [LARGE SCALE GENOMIC DNA]</scope>
    <source>
        <strain evidence="1 2">Ug99</strain>
    </source>
</reference>
<dbReference type="Proteomes" id="UP000325313">
    <property type="component" value="Unassembled WGS sequence"/>
</dbReference>
<gene>
    <name evidence="1" type="ORF">PGTUg99_033997</name>
</gene>
<name>A0A5B0S0H8_PUCGR</name>
<evidence type="ECO:0000313" key="1">
    <source>
        <dbReference type="EMBL" id="KAA1131631.1"/>
    </source>
</evidence>
<dbReference type="EMBL" id="VDEP01000103">
    <property type="protein sequence ID" value="KAA1131631.1"/>
    <property type="molecule type" value="Genomic_DNA"/>
</dbReference>
<proteinExistence type="predicted"/>
<protein>
    <submittedName>
        <fullName evidence="1">Uncharacterized protein</fullName>
    </submittedName>
</protein>
<evidence type="ECO:0000313" key="2">
    <source>
        <dbReference type="Proteomes" id="UP000325313"/>
    </source>
</evidence>
<accession>A0A5B0S0H8</accession>
<organism evidence="1 2">
    <name type="scientific">Puccinia graminis f. sp. tritici</name>
    <dbReference type="NCBI Taxonomy" id="56615"/>
    <lineage>
        <taxon>Eukaryota</taxon>
        <taxon>Fungi</taxon>
        <taxon>Dikarya</taxon>
        <taxon>Basidiomycota</taxon>
        <taxon>Pucciniomycotina</taxon>
        <taxon>Pucciniomycetes</taxon>
        <taxon>Pucciniales</taxon>
        <taxon>Pucciniaceae</taxon>
        <taxon>Puccinia</taxon>
    </lineage>
</organism>
<comment type="caution">
    <text evidence="1">The sequence shown here is derived from an EMBL/GenBank/DDBJ whole genome shotgun (WGS) entry which is preliminary data.</text>
</comment>
<sequence length="103" mass="11725">MEKSPSRHCVTDTQMIRKRRLGNHAVGGNLQQRITWDTCALCHQQELDDLHPAAPVSSRTKPILFVPIFFVRYQYDSNIQDACLHLNPSDHHSSVSDQAPAYL</sequence>
<dbReference type="AlphaFoldDB" id="A0A5B0S0H8"/>